<proteinExistence type="predicted"/>
<feature type="transmembrane region" description="Helical" evidence="4">
    <location>
        <begin position="62"/>
        <end position="84"/>
    </location>
</feature>
<dbReference type="Gene3D" id="1.20.1250.20">
    <property type="entry name" value="MFS general substrate transporter like domains"/>
    <property type="match status" value="1"/>
</dbReference>
<dbReference type="PANTHER" id="PTHR23534:SF1">
    <property type="entry name" value="MAJOR FACILITATOR SUPERFAMILY PROTEIN"/>
    <property type="match status" value="1"/>
</dbReference>
<evidence type="ECO:0000256" key="2">
    <source>
        <dbReference type="ARBA" id="ARBA00022989"/>
    </source>
</evidence>
<feature type="transmembrane region" description="Helical" evidence="4">
    <location>
        <begin position="91"/>
        <end position="110"/>
    </location>
</feature>
<dbReference type="Proteomes" id="UP000721236">
    <property type="component" value="Unassembled WGS sequence"/>
</dbReference>
<keyword evidence="3 4" id="KW-0472">Membrane</keyword>
<evidence type="ECO:0000313" key="6">
    <source>
        <dbReference type="EMBL" id="CAG9166195.1"/>
    </source>
</evidence>
<feature type="transmembrane region" description="Helical" evidence="4">
    <location>
        <begin position="181"/>
        <end position="205"/>
    </location>
</feature>
<protein>
    <submittedName>
        <fullName evidence="6">Riboflavin transporter RfnT</fullName>
    </submittedName>
</protein>
<sequence>MPGDFYAPSHSLQWHVPMRPSNFLTHARVLATCQALFTCALSVDLTLTGLVGYTLAPDKALATLPFALITVASALTAIAAAFLIERLGRRLAFCLGGVACTAGGLVSVWAIAHYDFVAFCVGTALVGVFQAFARFYRLAAADAAPPAEKPRAISAVLTGGVVAAVCGPAIAAWSTDLMSPLAFAGSYAVVAGFGVATILVLALAYREPPPQPVHTGAGSQLPPRPLGEIVRQPVFLAAFANNGIGNAVMMFVMTATPIAAVACNHTIAQGAQIIEWHLVGMYAPSFVSGWLLQRFGNPAMLMAGIALSALASVIALASTSLVAFYVALLCLGVGWNFMFVGGTTLLASSYRDAERARTQAVAEFSAAVLTACATLAAGQILHHFGWAAVNLAALPALALAFVVTLGWQRRARALAPV</sequence>
<dbReference type="Pfam" id="PF07690">
    <property type="entry name" value="MFS_1"/>
    <property type="match status" value="2"/>
</dbReference>
<feature type="transmembrane region" description="Helical" evidence="4">
    <location>
        <begin position="360"/>
        <end position="381"/>
    </location>
</feature>
<evidence type="ECO:0000256" key="1">
    <source>
        <dbReference type="ARBA" id="ARBA00022692"/>
    </source>
</evidence>
<name>A0ABM8WFR6_9BURK</name>
<feature type="transmembrane region" description="Helical" evidence="4">
    <location>
        <begin position="387"/>
        <end position="407"/>
    </location>
</feature>
<feature type="transmembrane region" description="Helical" evidence="4">
    <location>
        <begin position="247"/>
        <end position="267"/>
    </location>
</feature>
<organism evidence="6 7">
    <name type="scientific">Cupriavidus respiraculi</name>
    <dbReference type="NCBI Taxonomy" id="195930"/>
    <lineage>
        <taxon>Bacteria</taxon>
        <taxon>Pseudomonadati</taxon>
        <taxon>Pseudomonadota</taxon>
        <taxon>Betaproteobacteria</taxon>
        <taxon>Burkholderiales</taxon>
        <taxon>Burkholderiaceae</taxon>
        <taxon>Cupriavidus</taxon>
    </lineage>
</organism>
<dbReference type="PANTHER" id="PTHR23534">
    <property type="entry name" value="MFS PERMEASE"/>
    <property type="match status" value="1"/>
</dbReference>
<dbReference type="EMBL" id="CAJZAH010000001">
    <property type="protein sequence ID" value="CAG9166195.1"/>
    <property type="molecule type" value="Genomic_DNA"/>
</dbReference>
<feature type="domain" description="Major facilitator superfamily (MFS) profile" evidence="5">
    <location>
        <begin position="234"/>
        <end position="417"/>
    </location>
</feature>
<dbReference type="InterPro" id="IPR020846">
    <property type="entry name" value="MFS_dom"/>
</dbReference>
<evidence type="ECO:0000256" key="4">
    <source>
        <dbReference type="SAM" id="Phobius"/>
    </source>
</evidence>
<keyword evidence="7" id="KW-1185">Reference proteome</keyword>
<evidence type="ECO:0000313" key="7">
    <source>
        <dbReference type="Proteomes" id="UP000721236"/>
    </source>
</evidence>
<evidence type="ECO:0000259" key="5">
    <source>
        <dbReference type="PROSITE" id="PS50850"/>
    </source>
</evidence>
<dbReference type="InterPro" id="IPR011701">
    <property type="entry name" value="MFS"/>
</dbReference>
<keyword evidence="1 4" id="KW-0812">Transmembrane</keyword>
<feature type="transmembrane region" description="Helical" evidence="4">
    <location>
        <begin position="273"/>
        <end position="292"/>
    </location>
</feature>
<accession>A0ABM8WFR6</accession>
<dbReference type="PROSITE" id="PS50850">
    <property type="entry name" value="MFS"/>
    <property type="match status" value="1"/>
</dbReference>
<comment type="caution">
    <text evidence="6">The sequence shown here is derived from an EMBL/GenBank/DDBJ whole genome shotgun (WGS) entry which is preliminary data.</text>
</comment>
<reference evidence="6 7" key="1">
    <citation type="submission" date="2021-08" db="EMBL/GenBank/DDBJ databases">
        <authorList>
            <person name="Peeters C."/>
        </authorList>
    </citation>
    <scope>NUCLEOTIDE SEQUENCE [LARGE SCALE GENOMIC DNA]</scope>
    <source>
        <strain evidence="6 7">LMG 21510</strain>
    </source>
</reference>
<dbReference type="InterPro" id="IPR036259">
    <property type="entry name" value="MFS_trans_sf"/>
</dbReference>
<keyword evidence="2 4" id="KW-1133">Transmembrane helix</keyword>
<feature type="transmembrane region" description="Helical" evidence="4">
    <location>
        <begin position="299"/>
        <end position="317"/>
    </location>
</feature>
<evidence type="ECO:0000256" key="3">
    <source>
        <dbReference type="ARBA" id="ARBA00023136"/>
    </source>
</evidence>
<feature type="transmembrane region" description="Helical" evidence="4">
    <location>
        <begin position="116"/>
        <end position="133"/>
    </location>
</feature>
<dbReference type="SUPFAM" id="SSF103473">
    <property type="entry name" value="MFS general substrate transporter"/>
    <property type="match status" value="1"/>
</dbReference>
<feature type="transmembrane region" description="Helical" evidence="4">
    <location>
        <begin position="323"/>
        <end position="348"/>
    </location>
</feature>
<feature type="transmembrane region" description="Helical" evidence="4">
    <location>
        <begin position="153"/>
        <end position="175"/>
    </location>
</feature>
<gene>
    <name evidence="6" type="primary">rfnT</name>
    <name evidence="6" type="ORF">LMG21510_00310</name>
</gene>